<feature type="compositionally biased region" description="Polar residues" evidence="5">
    <location>
        <begin position="229"/>
        <end position="240"/>
    </location>
</feature>
<dbReference type="InterPro" id="IPR011026">
    <property type="entry name" value="WAS_C"/>
</dbReference>
<evidence type="ECO:0000256" key="2">
    <source>
        <dbReference type="ARBA" id="ARBA00022490"/>
    </source>
</evidence>
<feature type="compositionally biased region" description="Pro residues" evidence="5">
    <location>
        <begin position="260"/>
        <end position="270"/>
    </location>
</feature>
<dbReference type="Proteomes" id="UP000703661">
    <property type="component" value="Unassembled WGS sequence"/>
</dbReference>
<dbReference type="GO" id="GO:0071933">
    <property type="term" value="F:Arp2/3 complex binding"/>
    <property type="evidence" value="ECO:0007669"/>
    <property type="project" value="UniProtKB-ARBA"/>
</dbReference>
<protein>
    <recommendedName>
        <fullName evidence="10">WH1-domain-containing protein</fullName>
    </recommendedName>
</protein>
<dbReference type="CDD" id="cd00132">
    <property type="entry name" value="CRIB"/>
    <property type="match status" value="1"/>
</dbReference>
<feature type="non-terminal residue" evidence="8">
    <location>
        <position position="1"/>
    </location>
</feature>
<evidence type="ECO:0000259" key="7">
    <source>
        <dbReference type="PROSITE" id="PS50229"/>
    </source>
</evidence>
<feature type="compositionally biased region" description="Polar residues" evidence="5">
    <location>
        <begin position="307"/>
        <end position="318"/>
    </location>
</feature>
<dbReference type="SMART" id="SM00461">
    <property type="entry name" value="WH1"/>
    <property type="match status" value="1"/>
</dbReference>
<keyword evidence="3" id="KW-0597">Phosphoprotein</keyword>
<dbReference type="AlphaFoldDB" id="A0A9P6MFJ0"/>
<feature type="compositionally biased region" description="Low complexity" evidence="5">
    <location>
        <begin position="271"/>
        <end position="285"/>
    </location>
</feature>
<dbReference type="Gene3D" id="3.90.810.10">
    <property type="entry name" value="CRIB domain"/>
    <property type="match status" value="1"/>
</dbReference>
<feature type="region of interest" description="Disordered" evidence="5">
    <location>
        <begin position="307"/>
        <end position="333"/>
    </location>
</feature>
<accession>A0A9P6MFJ0</accession>
<keyword evidence="9" id="KW-1185">Reference proteome</keyword>
<dbReference type="GO" id="GO:0030479">
    <property type="term" value="C:actin cortical patch"/>
    <property type="evidence" value="ECO:0007669"/>
    <property type="project" value="UniProtKB-ARBA"/>
</dbReference>
<keyword evidence="4" id="KW-0206">Cytoskeleton</keyword>
<dbReference type="InterPro" id="IPR011993">
    <property type="entry name" value="PH-like_dom_sf"/>
</dbReference>
<comment type="caution">
    <text evidence="8">The sequence shown here is derived from an EMBL/GenBank/DDBJ whole genome shotgun (WGS) entry which is preliminary data.</text>
</comment>
<dbReference type="SMART" id="SM00285">
    <property type="entry name" value="PBD"/>
    <property type="match status" value="1"/>
</dbReference>
<evidence type="ECO:0008006" key="10">
    <source>
        <dbReference type="Google" id="ProtNLM"/>
    </source>
</evidence>
<dbReference type="Pfam" id="PF00568">
    <property type="entry name" value="WH1"/>
    <property type="match status" value="1"/>
</dbReference>
<feature type="compositionally biased region" description="Pro residues" evidence="5">
    <location>
        <begin position="319"/>
        <end position="333"/>
    </location>
</feature>
<dbReference type="GO" id="GO:0007015">
    <property type="term" value="P:actin filament organization"/>
    <property type="evidence" value="ECO:0007669"/>
    <property type="project" value="InterPro"/>
</dbReference>
<dbReference type="Pfam" id="PF00786">
    <property type="entry name" value="PBD"/>
    <property type="match status" value="1"/>
</dbReference>
<gene>
    <name evidence="8" type="ORF">BGZ80_007061</name>
</gene>
<dbReference type="SUPFAM" id="SSF50729">
    <property type="entry name" value="PH domain-like"/>
    <property type="match status" value="1"/>
</dbReference>
<evidence type="ECO:0000256" key="5">
    <source>
        <dbReference type="SAM" id="MobiDB-lite"/>
    </source>
</evidence>
<feature type="compositionally biased region" description="Low complexity" evidence="5">
    <location>
        <begin position="250"/>
        <end position="259"/>
    </location>
</feature>
<dbReference type="SUPFAM" id="SSF47912">
    <property type="entry name" value="Wiscott-Aldrich syndrome protein, WASP, C-terminal domain"/>
    <property type="match status" value="1"/>
</dbReference>
<dbReference type="PROSITE" id="PS50108">
    <property type="entry name" value="CRIB"/>
    <property type="match status" value="1"/>
</dbReference>
<dbReference type="FunFam" id="2.30.29.30:FF:000281">
    <property type="entry name" value="Actin associated protein"/>
    <property type="match status" value="1"/>
</dbReference>
<dbReference type="CDD" id="cd01205">
    <property type="entry name" value="EVH1_WASP-like"/>
    <property type="match status" value="1"/>
</dbReference>
<dbReference type="PROSITE" id="PS50229">
    <property type="entry name" value="WH1"/>
    <property type="match status" value="1"/>
</dbReference>
<feature type="region of interest" description="Disordered" evidence="5">
    <location>
        <begin position="139"/>
        <end position="159"/>
    </location>
</feature>
<sequence>MPSITLSNPEDKATVKRFLSTPNTRIITATVARLYVAHPDPYQWTYTGIMGATALVQTNHTFYLRIVDLLYGRGVVWEQELYEDFIYTQDKPFFHTFHADNYVAGFSFADELEADVFYGKVNGRANLKPFKPVPTAGALAKSGKTGAQGRNKIPIHNGKVDKSRIGLPSDFRHIGHIGWDPDVGFDAQNIDPAWRELFEQLDICGVSRQQIKENASFITDFVNAHGGLPNNSKKPNQTGSKPDLSRVDSPRPQSPQQRRIPPPPPPPPQQPTSASPTSPLASPAPFHGYLPRPLVQVMASLSFGSSSFYGAQQSTPVDPTQPPVGPEAPEVVP</sequence>
<reference evidence="8" key="1">
    <citation type="journal article" date="2020" name="Fungal Divers.">
        <title>Resolving the Mortierellaceae phylogeny through synthesis of multi-gene phylogenetics and phylogenomics.</title>
        <authorList>
            <person name="Vandepol N."/>
            <person name="Liber J."/>
            <person name="Desiro A."/>
            <person name="Na H."/>
            <person name="Kennedy M."/>
            <person name="Barry K."/>
            <person name="Grigoriev I.V."/>
            <person name="Miller A.N."/>
            <person name="O'Donnell K."/>
            <person name="Stajich J.E."/>
            <person name="Bonito G."/>
        </authorList>
    </citation>
    <scope>NUCLEOTIDE SEQUENCE</scope>
    <source>
        <strain evidence="8">NRRL 2769</strain>
    </source>
</reference>
<evidence type="ECO:0000313" key="8">
    <source>
        <dbReference type="EMBL" id="KAF9997187.1"/>
    </source>
</evidence>
<evidence type="ECO:0000256" key="1">
    <source>
        <dbReference type="ARBA" id="ARBA00004245"/>
    </source>
</evidence>
<feature type="domain" description="WH1" evidence="7">
    <location>
        <begin position="19"/>
        <end position="128"/>
    </location>
</feature>
<evidence type="ECO:0000313" key="9">
    <source>
        <dbReference type="Proteomes" id="UP000703661"/>
    </source>
</evidence>
<keyword evidence="2" id="KW-0963">Cytoplasm</keyword>
<evidence type="ECO:0000256" key="3">
    <source>
        <dbReference type="ARBA" id="ARBA00022553"/>
    </source>
</evidence>
<dbReference type="GO" id="GO:0008092">
    <property type="term" value="F:cytoskeletal protein binding"/>
    <property type="evidence" value="ECO:0007669"/>
    <property type="project" value="UniProtKB-ARBA"/>
</dbReference>
<feature type="region of interest" description="Disordered" evidence="5">
    <location>
        <begin position="226"/>
        <end position="289"/>
    </location>
</feature>
<dbReference type="EMBL" id="JAAAID010003552">
    <property type="protein sequence ID" value="KAF9997187.1"/>
    <property type="molecule type" value="Genomic_DNA"/>
</dbReference>
<organism evidence="8 9">
    <name type="scientific">Entomortierella chlamydospora</name>
    <dbReference type="NCBI Taxonomy" id="101097"/>
    <lineage>
        <taxon>Eukaryota</taxon>
        <taxon>Fungi</taxon>
        <taxon>Fungi incertae sedis</taxon>
        <taxon>Mucoromycota</taxon>
        <taxon>Mortierellomycotina</taxon>
        <taxon>Mortierellomycetes</taxon>
        <taxon>Mortierellales</taxon>
        <taxon>Mortierellaceae</taxon>
        <taxon>Entomortierella</taxon>
    </lineage>
</organism>
<feature type="domain" description="CRIB" evidence="6">
    <location>
        <begin position="165"/>
        <end position="178"/>
    </location>
</feature>
<dbReference type="InterPro" id="IPR036936">
    <property type="entry name" value="CRIB_dom_sf"/>
</dbReference>
<proteinExistence type="predicted"/>
<evidence type="ECO:0000259" key="6">
    <source>
        <dbReference type="PROSITE" id="PS50108"/>
    </source>
</evidence>
<dbReference type="Gene3D" id="2.30.29.30">
    <property type="entry name" value="Pleckstrin-homology domain (PH domain)/Phosphotyrosine-binding domain (PTB)"/>
    <property type="match status" value="1"/>
</dbReference>
<comment type="subcellular location">
    <subcellularLocation>
        <location evidence="1">Cytoplasm</location>
        <location evidence="1">Cytoskeleton</location>
    </subcellularLocation>
</comment>
<dbReference type="InterPro" id="IPR000697">
    <property type="entry name" value="WH1/EVH1_dom"/>
</dbReference>
<evidence type="ECO:0000256" key="4">
    <source>
        <dbReference type="ARBA" id="ARBA00023212"/>
    </source>
</evidence>
<name>A0A9P6MFJ0_9FUNG</name>
<dbReference type="InterPro" id="IPR033927">
    <property type="entry name" value="WASPfam_EVH1"/>
</dbReference>
<dbReference type="InterPro" id="IPR000095">
    <property type="entry name" value="CRIB_dom"/>
</dbReference>